<keyword evidence="1" id="KW-1133">Transmembrane helix</keyword>
<comment type="caution">
    <text evidence="2">The sequence shown here is derived from an EMBL/GenBank/DDBJ whole genome shotgun (WGS) entry which is preliminary data.</text>
</comment>
<dbReference type="Pfam" id="PF12040">
    <property type="entry name" value="DUF3526"/>
    <property type="match status" value="1"/>
</dbReference>
<gene>
    <name evidence="2" type="ORF">CLV31_11315</name>
</gene>
<accession>A0A326RUK6</accession>
<reference evidence="2 3" key="1">
    <citation type="submission" date="2018-06" db="EMBL/GenBank/DDBJ databases">
        <title>Genomic Encyclopedia of Archaeal and Bacterial Type Strains, Phase II (KMG-II): from individual species to whole genera.</title>
        <authorList>
            <person name="Goeker M."/>
        </authorList>
    </citation>
    <scope>NUCLEOTIDE SEQUENCE [LARGE SCALE GENOMIC DNA]</scope>
    <source>
        <strain evidence="2 3">T4</strain>
    </source>
</reference>
<protein>
    <submittedName>
        <fullName evidence="2">ABC-2 type transport system permease protein</fullName>
    </submittedName>
</protein>
<dbReference type="PANTHER" id="PTHR43471">
    <property type="entry name" value="ABC TRANSPORTER PERMEASE"/>
    <property type="match status" value="1"/>
</dbReference>
<dbReference type="GO" id="GO:0140359">
    <property type="term" value="F:ABC-type transporter activity"/>
    <property type="evidence" value="ECO:0007669"/>
    <property type="project" value="InterPro"/>
</dbReference>
<feature type="transmembrane region" description="Helical" evidence="1">
    <location>
        <begin position="128"/>
        <end position="148"/>
    </location>
</feature>
<name>A0A326RUK6_9BACT</name>
<feature type="transmembrane region" description="Helical" evidence="1">
    <location>
        <begin position="12"/>
        <end position="30"/>
    </location>
</feature>
<dbReference type="Proteomes" id="UP000248917">
    <property type="component" value="Unassembled WGS sequence"/>
</dbReference>
<dbReference type="RefSeq" id="WP_111393945.1">
    <property type="nucleotide sequence ID" value="NZ_QKTX01000013.1"/>
</dbReference>
<keyword evidence="3" id="KW-1185">Reference proteome</keyword>
<dbReference type="GO" id="GO:0005886">
    <property type="term" value="C:plasma membrane"/>
    <property type="evidence" value="ECO:0007669"/>
    <property type="project" value="UniProtKB-SubCell"/>
</dbReference>
<dbReference type="EMBL" id="QKTX01000013">
    <property type="protein sequence ID" value="PZV79700.1"/>
    <property type="molecule type" value="Genomic_DNA"/>
</dbReference>
<feature type="transmembrane region" description="Helical" evidence="1">
    <location>
        <begin position="239"/>
        <end position="258"/>
    </location>
</feature>
<dbReference type="OrthoDB" id="6016419at2"/>
<feature type="transmembrane region" description="Helical" evidence="1">
    <location>
        <begin position="422"/>
        <end position="440"/>
    </location>
</feature>
<evidence type="ECO:0000313" key="2">
    <source>
        <dbReference type="EMBL" id="PZV79700.1"/>
    </source>
</evidence>
<keyword evidence="1" id="KW-0472">Membrane</keyword>
<feature type="transmembrane region" description="Helical" evidence="1">
    <location>
        <begin position="179"/>
        <end position="197"/>
    </location>
</feature>
<organism evidence="2 3">
    <name type="scientific">Algoriphagus aquaeductus</name>
    <dbReference type="NCBI Taxonomy" id="475299"/>
    <lineage>
        <taxon>Bacteria</taxon>
        <taxon>Pseudomonadati</taxon>
        <taxon>Bacteroidota</taxon>
        <taxon>Cytophagia</taxon>
        <taxon>Cytophagales</taxon>
        <taxon>Cyclobacteriaceae</taxon>
        <taxon>Algoriphagus</taxon>
    </lineage>
</organism>
<dbReference type="InterPro" id="IPR021913">
    <property type="entry name" value="DUF3526"/>
</dbReference>
<proteinExistence type="predicted"/>
<keyword evidence="1" id="KW-0812">Transmembrane</keyword>
<feature type="transmembrane region" description="Helical" evidence="1">
    <location>
        <begin position="203"/>
        <end position="227"/>
    </location>
</feature>
<evidence type="ECO:0000313" key="3">
    <source>
        <dbReference type="Proteomes" id="UP000248917"/>
    </source>
</evidence>
<dbReference type="AlphaFoldDB" id="A0A326RUK6"/>
<evidence type="ECO:0000256" key="1">
    <source>
        <dbReference type="SAM" id="Phobius"/>
    </source>
</evidence>
<sequence>MIYYLLKNFFRSRVYPIGLILLLVSGLISLEIGARFLDKVSGVSEKTAIHQQESIQRNVSYFNKEMGTLMYYLRFGLENETSRLAGLSIGQRDVYPSIQSLTIRNLEEQRYSTDLTNPLFQLLGNMDFSFVLIYLFPLVIIAFGFNLMSEEKEGGTWSLVRSQTCSPITFLRYKMGVRLGSVLLVLLILLTVAKFYLDIPLDLGFIIFGMISVMYVLFWFGLSWWVVSLEKNSSHNAQLLLSFWVVLNLLLPAGINVLQRWLFPIPEAMSAVIQNREGYHSQWDKPKEPTLEKFYVKYPEYTEFIHPQEADFSWLWYFAMQQAGDDEAGAQVEGLKAKLAQRQGLAKTLSWMMPSVHTQLSLNALSLSDMGNYLNYLTALEEFHEGKKAYFFPKIFGNQPVLEEDWSKFELEKFKDHPLPNWMGIVAPFVLIYLVLWLWASRNFKKSGIQMFKKNRT</sequence>